<keyword evidence="2" id="KW-0813">Transport</keyword>
<feature type="compositionally biased region" description="Low complexity" evidence="4">
    <location>
        <begin position="33"/>
        <end position="50"/>
    </location>
</feature>
<protein>
    <submittedName>
        <fullName evidence="6">ABC transporter substrate-binding protein</fullName>
    </submittedName>
</protein>
<evidence type="ECO:0000313" key="7">
    <source>
        <dbReference type="Proteomes" id="UP001596432"/>
    </source>
</evidence>
<accession>A0ABD5XUV2</accession>
<evidence type="ECO:0000256" key="1">
    <source>
        <dbReference type="ARBA" id="ARBA00005695"/>
    </source>
</evidence>
<sequence length="626" mass="68336">MAEEEASRRRVLTWSGTGIAAILGGCTGLMGSDGTPTGTPSPTPTATDTPSPTPTEAPTPTPWSTETETPTDTPTETETETPGETETPAHELHDVTLVGLARSGPPSDLHFNRFGSSHVAETASQLIYEPLAKYHYERGEFVPYAATEWSVTPTEMTVTLREDLVWHDGRAVTADDLALQLRLGRQLEHEIWEHVTGVTARGERTVALALAEETHPKVLEHALLTDRVHAHPDRYAQFEGGDGQSLAQFEERKPIGNGPFRFVRADAQRFELERFADHPLAHRVTFSGYELRDLNGSAQIQQALITDEVDVASGVFAPQPVVENFPDHVREVRTPAKWGYGVVFDHADEHFGTREVRQAVAHVIDREQVAEAAAPNTNTGVPIPCGITIGDQQRWLGDGRSAYPDYGVGASQTDAAADLLESAGYSRSDGTWEDESGEPISADFLSPSGWSDWTPASQAIVRRLDEFGFDVSIAVVPGNDLFDRYAEGDFTMGAFYWTPGGSGAAFPYNTARFQVELPVVDGGHGFPTGDRTVPARSGSGTTTIDPRERLEVLKRTTDADEAEELVRDLAWHNAHDLPMLGVTEREDQSFVTTDDWDAPDPGADAYGVRWPSTWLVRTGDLRADPS</sequence>
<name>A0ABD5XUV2_9EURY</name>
<feature type="region of interest" description="Disordered" evidence="4">
    <location>
        <begin position="23"/>
        <end position="91"/>
    </location>
</feature>
<dbReference type="InterPro" id="IPR039424">
    <property type="entry name" value="SBP_5"/>
</dbReference>
<evidence type="ECO:0000256" key="4">
    <source>
        <dbReference type="SAM" id="MobiDB-lite"/>
    </source>
</evidence>
<dbReference type="EMBL" id="JBHTAS010000001">
    <property type="protein sequence ID" value="MFC7138899.1"/>
    <property type="molecule type" value="Genomic_DNA"/>
</dbReference>
<keyword evidence="7" id="KW-1185">Reference proteome</keyword>
<feature type="compositionally biased region" description="Pro residues" evidence="4">
    <location>
        <begin position="51"/>
        <end position="61"/>
    </location>
</feature>
<dbReference type="GeneID" id="78819145"/>
<evidence type="ECO:0000313" key="6">
    <source>
        <dbReference type="EMBL" id="MFC7138899.1"/>
    </source>
</evidence>
<dbReference type="AlphaFoldDB" id="A0ABD5XUV2"/>
<dbReference type="Gene3D" id="3.10.105.10">
    <property type="entry name" value="Dipeptide-binding Protein, Domain 3"/>
    <property type="match status" value="1"/>
</dbReference>
<comment type="similarity">
    <text evidence="1">Belongs to the bacterial solute-binding protein 5 family.</text>
</comment>
<comment type="caution">
    <text evidence="6">The sequence shown here is derived from an EMBL/GenBank/DDBJ whole genome shotgun (WGS) entry which is preliminary data.</text>
</comment>
<feature type="compositionally biased region" description="Low complexity" evidence="4">
    <location>
        <begin position="62"/>
        <end position="74"/>
    </location>
</feature>
<dbReference type="PANTHER" id="PTHR30290">
    <property type="entry name" value="PERIPLASMIC BINDING COMPONENT OF ABC TRANSPORTER"/>
    <property type="match status" value="1"/>
</dbReference>
<dbReference type="SUPFAM" id="SSF53850">
    <property type="entry name" value="Periplasmic binding protein-like II"/>
    <property type="match status" value="1"/>
</dbReference>
<dbReference type="Proteomes" id="UP001596432">
    <property type="component" value="Unassembled WGS sequence"/>
</dbReference>
<evidence type="ECO:0000256" key="2">
    <source>
        <dbReference type="ARBA" id="ARBA00022448"/>
    </source>
</evidence>
<dbReference type="InterPro" id="IPR000914">
    <property type="entry name" value="SBP_5_dom"/>
</dbReference>
<dbReference type="RefSeq" id="WP_274324500.1">
    <property type="nucleotide sequence ID" value="NZ_CP118158.1"/>
</dbReference>
<reference evidence="6 7" key="1">
    <citation type="journal article" date="2019" name="Int. J. Syst. Evol. Microbiol.">
        <title>The Global Catalogue of Microorganisms (GCM) 10K type strain sequencing project: providing services to taxonomists for standard genome sequencing and annotation.</title>
        <authorList>
            <consortium name="The Broad Institute Genomics Platform"/>
            <consortium name="The Broad Institute Genome Sequencing Center for Infectious Disease"/>
            <person name="Wu L."/>
            <person name="Ma J."/>
        </authorList>
    </citation>
    <scope>NUCLEOTIDE SEQUENCE [LARGE SCALE GENOMIC DNA]</scope>
    <source>
        <strain evidence="6 7">XZYJT29</strain>
    </source>
</reference>
<dbReference type="PANTHER" id="PTHR30290:SF9">
    <property type="entry name" value="OLIGOPEPTIDE-BINDING PROTEIN APPA"/>
    <property type="match status" value="1"/>
</dbReference>
<organism evidence="6 7">
    <name type="scientific">Halosimplex aquaticum</name>
    <dbReference type="NCBI Taxonomy" id="3026162"/>
    <lineage>
        <taxon>Archaea</taxon>
        <taxon>Methanobacteriati</taxon>
        <taxon>Methanobacteriota</taxon>
        <taxon>Stenosarchaea group</taxon>
        <taxon>Halobacteria</taxon>
        <taxon>Halobacteriales</taxon>
        <taxon>Haloarculaceae</taxon>
        <taxon>Halosimplex</taxon>
    </lineage>
</organism>
<dbReference type="Pfam" id="PF00496">
    <property type="entry name" value="SBP_bac_5"/>
    <property type="match status" value="1"/>
</dbReference>
<keyword evidence="3" id="KW-0732">Signal</keyword>
<evidence type="ECO:0000259" key="5">
    <source>
        <dbReference type="Pfam" id="PF00496"/>
    </source>
</evidence>
<feature type="domain" description="Solute-binding protein family 5" evidence="5">
    <location>
        <begin position="140"/>
        <end position="508"/>
    </location>
</feature>
<gene>
    <name evidence="6" type="ORF">ACFQMA_03490</name>
</gene>
<evidence type="ECO:0000256" key="3">
    <source>
        <dbReference type="ARBA" id="ARBA00022729"/>
    </source>
</evidence>
<proteinExistence type="inferred from homology"/>
<dbReference type="Gene3D" id="3.40.190.10">
    <property type="entry name" value="Periplasmic binding protein-like II"/>
    <property type="match status" value="1"/>
</dbReference>